<evidence type="ECO:0000313" key="4">
    <source>
        <dbReference type="Proteomes" id="UP000322184"/>
    </source>
</evidence>
<dbReference type="EMBL" id="VTUW01000002">
    <property type="protein sequence ID" value="KAA1195424.1"/>
    <property type="molecule type" value="Genomic_DNA"/>
</dbReference>
<evidence type="ECO:0000313" key="3">
    <source>
        <dbReference type="Proteomes" id="UP000037727"/>
    </source>
</evidence>
<gene>
    <name evidence="2" type="ORF">AM629_08285</name>
    <name evidence="1" type="ORF">F0L16_01635</name>
</gene>
<dbReference type="EMBL" id="LJCS01000017">
    <property type="protein sequence ID" value="KOY62455.1"/>
    <property type="molecule type" value="Genomic_DNA"/>
</dbReference>
<organism evidence="1 4">
    <name type="scientific">Photorhabdus heterorhabditis</name>
    <dbReference type="NCBI Taxonomy" id="880156"/>
    <lineage>
        <taxon>Bacteria</taxon>
        <taxon>Pseudomonadati</taxon>
        <taxon>Pseudomonadota</taxon>
        <taxon>Gammaproteobacteria</taxon>
        <taxon>Enterobacterales</taxon>
        <taxon>Morganellaceae</taxon>
        <taxon>Photorhabdus</taxon>
    </lineage>
</organism>
<proteinExistence type="predicted"/>
<dbReference type="RefSeq" id="WP_054477922.1">
    <property type="nucleotide sequence ID" value="NZ_CAWMRL010000017.1"/>
</dbReference>
<dbReference type="OrthoDB" id="7032273at2"/>
<evidence type="ECO:0000313" key="2">
    <source>
        <dbReference type="EMBL" id="KOY62455.1"/>
    </source>
</evidence>
<reference evidence="1 4" key="2">
    <citation type="submission" date="2019-09" db="EMBL/GenBank/DDBJ databases">
        <title>Whole genome sequence of Photorhabdus heterorhabditis strain ETL (Enterobacteriales: Enterobacteriaceae) a bacterial symbiont of Heterorhabditis zealandica strain ETL (Rhabditida: Heterorhabditidae).</title>
        <authorList>
            <person name="Lulamba T.E."/>
            <person name="Serepa-Dlamini M.H."/>
        </authorList>
    </citation>
    <scope>NUCLEOTIDE SEQUENCE [LARGE SCALE GENOMIC DNA]</scope>
    <source>
        <strain evidence="1 4">ETL</strain>
    </source>
</reference>
<name>A0A5B0X7S1_9GAMM</name>
<accession>A0A5B0X7S1</accession>
<protein>
    <submittedName>
        <fullName evidence="1">Uncharacterized protein</fullName>
    </submittedName>
</protein>
<dbReference type="Proteomes" id="UP000037727">
    <property type="component" value="Unassembled WGS sequence"/>
</dbReference>
<sequence>MATVGLTQYLKAKWKTVLAITTGIIALATGFVTLNNVKDIVQSWISAKENISVIKARMQPFRTMPHIKEGQDEVFLMIEIRNYDTSPMMIVSANIDVRGSNLATKGNAGWQSRCAFTSDVNRNEPLTIKPGQTLWVMISQSILLPGLSELMDGLDLQNIHTFPPESGTGIHEVYFVDILNKAFEKKYGKDIEIVASLYTGVEKTRHTFSFSLIQGKDLFSKDGSLQHDWFLAKWVRPNSQTYHKLSSDCESRL</sequence>
<dbReference type="Proteomes" id="UP000322184">
    <property type="component" value="Unassembled WGS sequence"/>
</dbReference>
<reference evidence="2 3" key="1">
    <citation type="submission" date="2015-09" db="EMBL/GenBank/DDBJ databases">
        <title>Draft genome sequence and assembly of Photorhabdus sp. VMG, a bacterial symbiont associated with Heterorhabditis zealandica.</title>
        <authorList>
            <person name="Naidoo S."/>
            <person name="Featherston J."/>
            <person name="Mothupi B."/>
            <person name="Gray V.M."/>
        </authorList>
    </citation>
    <scope>NUCLEOTIDE SEQUENCE [LARGE SCALE GENOMIC DNA]</scope>
    <source>
        <strain evidence="2 3">VMG</strain>
    </source>
</reference>
<evidence type="ECO:0000313" key="1">
    <source>
        <dbReference type="EMBL" id="KAA1195424.1"/>
    </source>
</evidence>
<dbReference type="AlphaFoldDB" id="A0A5B0X7S1"/>
<comment type="caution">
    <text evidence="1">The sequence shown here is derived from an EMBL/GenBank/DDBJ whole genome shotgun (WGS) entry which is preliminary data.</text>
</comment>
<keyword evidence="3" id="KW-1185">Reference proteome</keyword>